<evidence type="ECO:0000256" key="3">
    <source>
        <dbReference type="ARBA" id="ARBA00022475"/>
    </source>
</evidence>
<feature type="transmembrane region" description="Helical" evidence="7">
    <location>
        <begin position="152"/>
        <end position="175"/>
    </location>
</feature>
<feature type="transmembrane region" description="Helical" evidence="7">
    <location>
        <begin position="181"/>
        <end position="202"/>
    </location>
</feature>
<proteinExistence type="inferred from homology"/>
<organism evidence="8 9">
    <name type="scientific">Kineococcus rhizosphaerae</name>
    <dbReference type="NCBI Taxonomy" id="559628"/>
    <lineage>
        <taxon>Bacteria</taxon>
        <taxon>Bacillati</taxon>
        <taxon>Actinomycetota</taxon>
        <taxon>Actinomycetes</taxon>
        <taxon>Kineosporiales</taxon>
        <taxon>Kineosporiaceae</taxon>
        <taxon>Kineococcus</taxon>
    </lineage>
</organism>
<comment type="similarity">
    <text evidence="2">Belongs to the polysaccharide synthase family.</text>
</comment>
<evidence type="ECO:0000313" key="8">
    <source>
        <dbReference type="EMBL" id="PRY12949.1"/>
    </source>
</evidence>
<evidence type="ECO:0000256" key="4">
    <source>
        <dbReference type="ARBA" id="ARBA00022692"/>
    </source>
</evidence>
<keyword evidence="3" id="KW-1003">Cell membrane</keyword>
<comment type="subcellular location">
    <subcellularLocation>
        <location evidence="1">Cell membrane</location>
        <topology evidence="1">Multi-pass membrane protein</topology>
    </subcellularLocation>
</comment>
<feature type="transmembrane region" description="Helical" evidence="7">
    <location>
        <begin position="443"/>
        <end position="465"/>
    </location>
</feature>
<feature type="transmembrane region" description="Helical" evidence="7">
    <location>
        <begin position="414"/>
        <end position="437"/>
    </location>
</feature>
<keyword evidence="5 7" id="KW-1133">Transmembrane helix</keyword>
<dbReference type="AlphaFoldDB" id="A0A2T0R0Y7"/>
<feature type="transmembrane region" description="Helical" evidence="7">
    <location>
        <begin position="291"/>
        <end position="310"/>
    </location>
</feature>
<dbReference type="Pfam" id="PF13440">
    <property type="entry name" value="Polysacc_synt_3"/>
    <property type="match status" value="1"/>
</dbReference>
<dbReference type="GO" id="GO:0005886">
    <property type="term" value="C:plasma membrane"/>
    <property type="evidence" value="ECO:0007669"/>
    <property type="project" value="UniProtKB-SubCell"/>
</dbReference>
<feature type="transmembrane region" description="Helical" evidence="7">
    <location>
        <begin position="356"/>
        <end position="377"/>
    </location>
</feature>
<evidence type="ECO:0000256" key="1">
    <source>
        <dbReference type="ARBA" id="ARBA00004651"/>
    </source>
</evidence>
<keyword evidence="9" id="KW-1185">Reference proteome</keyword>
<gene>
    <name evidence="8" type="ORF">CLV37_109135</name>
</gene>
<evidence type="ECO:0000313" key="9">
    <source>
        <dbReference type="Proteomes" id="UP000238083"/>
    </source>
</evidence>
<keyword evidence="4 7" id="KW-0812">Transmembrane</keyword>
<reference evidence="8 9" key="1">
    <citation type="submission" date="2018-03" db="EMBL/GenBank/DDBJ databases">
        <title>Genomic Encyclopedia of Archaeal and Bacterial Type Strains, Phase II (KMG-II): from individual species to whole genera.</title>
        <authorList>
            <person name="Goeker M."/>
        </authorList>
    </citation>
    <scope>NUCLEOTIDE SEQUENCE [LARGE SCALE GENOMIC DNA]</scope>
    <source>
        <strain evidence="8 9">DSM 19711</strain>
    </source>
</reference>
<evidence type="ECO:0000256" key="5">
    <source>
        <dbReference type="ARBA" id="ARBA00022989"/>
    </source>
</evidence>
<dbReference type="OrthoDB" id="9770347at2"/>
<comment type="caution">
    <text evidence="8">The sequence shown here is derived from an EMBL/GenBank/DDBJ whole genome shotgun (WGS) entry which is preliminary data.</text>
</comment>
<dbReference type="PANTHER" id="PTHR30250:SF10">
    <property type="entry name" value="LIPOPOLYSACCHARIDE BIOSYNTHESIS PROTEIN WZXC"/>
    <property type="match status" value="1"/>
</dbReference>
<evidence type="ECO:0000256" key="6">
    <source>
        <dbReference type="ARBA" id="ARBA00023136"/>
    </source>
</evidence>
<dbReference type="PANTHER" id="PTHR30250">
    <property type="entry name" value="PST FAMILY PREDICTED COLANIC ACID TRANSPORTER"/>
    <property type="match status" value="1"/>
</dbReference>
<feature type="transmembrane region" description="Helical" evidence="7">
    <location>
        <begin position="48"/>
        <end position="71"/>
    </location>
</feature>
<feature type="transmembrane region" description="Helical" evidence="7">
    <location>
        <begin position="118"/>
        <end position="140"/>
    </location>
</feature>
<evidence type="ECO:0000256" key="7">
    <source>
        <dbReference type="SAM" id="Phobius"/>
    </source>
</evidence>
<dbReference type="EMBL" id="PVZF01000009">
    <property type="protein sequence ID" value="PRY12949.1"/>
    <property type="molecule type" value="Genomic_DNA"/>
</dbReference>
<feature type="transmembrane region" description="Helical" evidence="7">
    <location>
        <begin position="83"/>
        <end position="106"/>
    </location>
</feature>
<keyword evidence="6 7" id="KW-0472">Membrane</keyword>
<dbReference type="InterPro" id="IPR050833">
    <property type="entry name" value="Poly_Biosynth_Transport"/>
</dbReference>
<sequence>MSPGPSLRSATASGVAWNAVQMWAVRATTALAFIVISRQLQPSEFGLVALAMSVIAVLQLLSDSGMASFLIRQEELDEHSRSTAFWTSVVLAVVLAGVLVLLSVPVSGWFGEPDLAPVLQVLSIGIVLTGVNSVPTALLRRDLRFKTLAVRGTVATLVGSVVAIVLALLGAGVWALVAQNLVRGVVGIVILWTSVQWLPRVLPRWTTARSMLAFGSKLLTIDLMRQVQNRGEEFTLAGVGGSTTLGYWSVATRLMRIVTETGSSVISSVTLSTFSRLQNDRDRLHRAYRTSMTAAGLVMFPALLFMAAASPDLVPFLLGQQWATTATVAQITALTAAFSTFGYFDRQVFIAVDRLRPEVVLVAATVVAHLAIVVVLARYGLVVLAWGLLGRTLLTLPARQVLLHRVAGTPYRTVVLPCRVLLASAVMGALVAGQLWLCADLAQWLRLLLAVVVAALTYPLALLVLARPAVEEFRGDAARILSRVRRTPRRPPAADAVDELVVPDAPVSRP</sequence>
<feature type="transmembrane region" description="Helical" evidence="7">
    <location>
        <begin position="383"/>
        <end position="402"/>
    </location>
</feature>
<feature type="transmembrane region" description="Helical" evidence="7">
    <location>
        <begin position="322"/>
        <end position="344"/>
    </location>
</feature>
<dbReference type="RefSeq" id="WP_106212840.1">
    <property type="nucleotide sequence ID" value="NZ_PVZF01000009.1"/>
</dbReference>
<evidence type="ECO:0000256" key="2">
    <source>
        <dbReference type="ARBA" id="ARBA00007430"/>
    </source>
</evidence>
<protein>
    <submittedName>
        <fullName evidence="8">O-antigen/teichoic acid export membrane protein</fullName>
    </submittedName>
</protein>
<dbReference type="CDD" id="cd13127">
    <property type="entry name" value="MATE_tuaB_like"/>
    <property type="match status" value="1"/>
</dbReference>
<accession>A0A2T0R0Y7</accession>
<dbReference type="Proteomes" id="UP000238083">
    <property type="component" value="Unassembled WGS sequence"/>
</dbReference>
<name>A0A2T0R0Y7_9ACTN</name>